<reference evidence="1" key="1">
    <citation type="submission" date="2022-08" db="EMBL/GenBank/DDBJ databases">
        <authorList>
            <person name="Gutierrez-Valencia J."/>
        </authorList>
    </citation>
    <scope>NUCLEOTIDE SEQUENCE</scope>
</reference>
<sequence>MCLSLLVGIEASSRCITRWPSISFETLLNCMAIHLAISAKRSPHCRKVVRCPSVDISLTPITPERRPVVGSLLPPEIEISHELITIDLIVAELIISKFVTTRSIANLGILLLKISWSNHGHGFLSSVLLNIAQLCNQDADFLHNHDQFRDPHEVTLSISCFQVFPSFSCSLEVQKTLPDVVTNRKSNPAKNDGIAANPWLVHGICGTCMEREPSMKAFQEPKEQQGFHLHVSSRDLQTNTPFWVFWADHQRLHFCQ</sequence>
<protein>
    <submittedName>
        <fullName evidence="1">Uncharacterized protein</fullName>
    </submittedName>
</protein>
<dbReference type="EMBL" id="CAMGYJ010000004">
    <property type="protein sequence ID" value="CAI0399517.1"/>
    <property type="molecule type" value="Genomic_DNA"/>
</dbReference>
<gene>
    <name evidence="1" type="ORF">LITE_LOCUS10353</name>
</gene>
<proteinExistence type="predicted"/>
<organism evidence="1 2">
    <name type="scientific">Linum tenue</name>
    <dbReference type="NCBI Taxonomy" id="586396"/>
    <lineage>
        <taxon>Eukaryota</taxon>
        <taxon>Viridiplantae</taxon>
        <taxon>Streptophyta</taxon>
        <taxon>Embryophyta</taxon>
        <taxon>Tracheophyta</taxon>
        <taxon>Spermatophyta</taxon>
        <taxon>Magnoliopsida</taxon>
        <taxon>eudicotyledons</taxon>
        <taxon>Gunneridae</taxon>
        <taxon>Pentapetalae</taxon>
        <taxon>rosids</taxon>
        <taxon>fabids</taxon>
        <taxon>Malpighiales</taxon>
        <taxon>Linaceae</taxon>
        <taxon>Linum</taxon>
    </lineage>
</organism>
<accession>A0AAV0IRU7</accession>
<name>A0AAV0IRU7_9ROSI</name>
<comment type="caution">
    <text evidence="1">The sequence shown here is derived from an EMBL/GenBank/DDBJ whole genome shotgun (WGS) entry which is preliminary data.</text>
</comment>
<dbReference type="AlphaFoldDB" id="A0AAV0IRU7"/>
<evidence type="ECO:0000313" key="2">
    <source>
        <dbReference type="Proteomes" id="UP001154282"/>
    </source>
</evidence>
<evidence type="ECO:0000313" key="1">
    <source>
        <dbReference type="EMBL" id="CAI0399517.1"/>
    </source>
</evidence>
<dbReference type="Proteomes" id="UP001154282">
    <property type="component" value="Unassembled WGS sequence"/>
</dbReference>
<keyword evidence="2" id="KW-1185">Reference proteome</keyword>